<dbReference type="AlphaFoldDB" id="F0WGP3"/>
<accession>F0WGP3</accession>
<gene>
    <name evidence="1" type="primary">AlNc14C93G5770</name>
    <name evidence="1" type="ORF">ALNC14_065500</name>
</gene>
<sequence length="248" mass="29136">MQMWKRERHLDRDLLPIYIDLKFRLQHNGLTFRRKYRFHTSDIKCIFACDAVEAAQHLVWDFTLARTVWTTSLRSPDKYFRSPYEWSTVVYWTALDLTADACKHYGTHNIIRVLNVIRYVVLKSLWTERNTAIFRPHLLQSRTNTISTALSASTRHRTTSIRISRGLELLRRATIVFKDSLDNECNEIIDNQTCVISEYESTESNEILFEQEEFIRIIQHAKNNPATSDTCKKEETQGIMLSGTLNPF</sequence>
<dbReference type="EMBL" id="FR824138">
    <property type="protein sequence ID" value="CCA20407.1"/>
    <property type="molecule type" value="Genomic_DNA"/>
</dbReference>
<reference evidence="1" key="1">
    <citation type="journal article" date="2011" name="PLoS Biol.">
        <title>Gene gain and loss during evolution of obligate parasitism in the white rust pathogen of Arabidopsis thaliana.</title>
        <authorList>
            <person name="Kemen E."/>
            <person name="Gardiner A."/>
            <person name="Schultz-Larsen T."/>
            <person name="Kemen A.C."/>
            <person name="Balmuth A.L."/>
            <person name="Robert-Seilaniantz A."/>
            <person name="Bailey K."/>
            <person name="Holub E."/>
            <person name="Studholme D.J."/>
            <person name="Maclean D."/>
            <person name="Jones J.D."/>
        </authorList>
    </citation>
    <scope>NUCLEOTIDE SEQUENCE</scope>
</reference>
<dbReference type="HOGENOM" id="CLU_1121768_0_0_1"/>
<evidence type="ECO:0000313" key="1">
    <source>
        <dbReference type="EMBL" id="CCA20407.1"/>
    </source>
</evidence>
<reference evidence="1" key="2">
    <citation type="submission" date="2011-02" db="EMBL/GenBank/DDBJ databases">
        <authorList>
            <person name="MacLean D."/>
        </authorList>
    </citation>
    <scope>NUCLEOTIDE SEQUENCE</scope>
</reference>
<proteinExistence type="predicted"/>
<protein>
    <submittedName>
        <fullName evidence="1">Uncharacterized protein AlNc14C93G5770</fullName>
    </submittedName>
</protein>
<organism evidence="1">
    <name type="scientific">Albugo laibachii Nc14</name>
    <dbReference type="NCBI Taxonomy" id="890382"/>
    <lineage>
        <taxon>Eukaryota</taxon>
        <taxon>Sar</taxon>
        <taxon>Stramenopiles</taxon>
        <taxon>Oomycota</taxon>
        <taxon>Peronosporomycetes</taxon>
        <taxon>Albuginales</taxon>
        <taxon>Albuginaceae</taxon>
        <taxon>Albugo</taxon>
    </lineage>
</organism>
<name>F0WGP3_9STRA</name>